<accession>A0A0F9S1Q7</accession>
<reference evidence="2" key="1">
    <citation type="journal article" date="2015" name="Nature">
        <title>Complex archaea that bridge the gap between prokaryotes and eukaryotes.</title>
        <authorList>
            <person name="Spang A."/>
            <person name="Saw J.H."/>
            <person name="Jorgensen S.L."/>
            <person name="Zaremba-Niedzwiedzka K."/>
            <person name="Martijn J."/>
            <person name="Lind A.E."/>
            <person name="van Eijk R."/>
            <person name="Schleper C."/>
            <person name="Guy L."/>
            <person name="Ettema T.J."/>
        </authorList>
    </citation>
    <scope>NUCLEOTIDE SEQUENCE</scope>
</reference>
<gene>
    <name evidence="2" type="ORF">LCGC14_0509410</name>
</gene>
<feature type="transmembrane region" description="Helical" evidence="1">
    <location>
        <begin position="48"/>
        <end position="77"/>
    </location>
</feature>
<keyword evidence="1" id="KW-1133">Transmembrane helix</keyword>
<evidence type="ECO:0000313" key="2">
    <source>
        <dbReference type="EMBL" id="KKN62680.1"/>
    </source>
</evidence>
<feature type="transmembrane region" description="Helical" evidence="1">
    <location>
        <begin position="23"/>
        <end position="41"/>
    </location>
</feature>
<name>A0A0F9S1Q7_9ZZZZ</name>
<organism evidence="2">
    <name type="scientific">marine sediment metagenome</name>
    <dbReference type="NCBI Taxonomy" id="412755"/>
    <lineage>
        <taxon>unclassified sequences</taxon>
        <taxon>metagenomes</taxon>
        <taxon>ecological metagenomes</taxon>
    </lineage>
</organism>
<dbReference type="EMBL" id="LAZR01000616">
    <property type="protein sequence ID" value="KKN62680.1"/>
    <property type="molecule type" value="Genomic_DNA"/>
</dbReference>
<dbReference type="AlphaFoldDB" id="A0A0F9S1Q7"/>
<evidence type="ECO:0000256" key="1">
    <source>
        <dbReference type="SAM" id="Phobius"/>
    </source>
</evidence>
<keyword evidence="1" id="KW-0812">Transmembrane</keyword>
<keyword evidence="1" id="KW-0472">Membrane</keyword>
<proteinExistence type="predicted"/>
<protein>
    <submittedName>
        <fullName evidence="2">Uncharacterized protein</fullName>
    </submittedName>
</protein>
<sequence length="86" mass="9353">MTFTEPLDLQRILINNLAGNTEIFTFIAFIAIGAITAMLKIPRLATMALLGLFAVMFADYFPAIYLLTVVIAGMIAANATSKLITR</sequence>
<comment type="caution">
    <text evidence="2">The sequence shown here is derived from an EMBL/GenBank/DDBJ whole genome shotgun (WGS) entry which is preliminary data.</text>
</comment>